<dbReference type="Proteomes" id="UP000499080">
    <property type="component" value="Unassembled WGS sequence"/>
</dbReference>
<organism evidence="1 2">
    <name type="scientific">Araneus ventricosus</name>
    <name type="common">Orbweaver spider</name>
    <name type="synonym">Epeira ventricosa</name>
    <dbReference type="NCBI Taxonomy" id="182803"/>
    <lineage>
        <taxon>Eukaryota</taxon>
        <taxon>Metazoa</taxon>
        <taxon>Ecdysozoa</taxon>
        <taxon>Arthropoda</taxon>
        <taxon>Chelicerata</taxon>
        <taxon>Arachnida</taxon>
        <taxon>Araneae</taxon>
        <taxon>Araneomorphae</taxon>
        <taxon>Entelegynae</taxon>
        <taxon>Araneoidea</taxon>
        <taxon>Araneidae</taxon>
        <taxon>Araneus</taxon>
    </lineage>
</organism>
<evidence type="ECO:0000313" key="2">
    <source>
        <dbReference type="Proteomes" id="UP000499080"/>
    </source>
</evidence>
<dbReference type="EMBL" id="BGPR01005683">
    <property type="protein sequence ID" value="GBN12467.1"/>
    <property type="molecule type" value="Genomic_DNA"/>
</dbReference>
<protein>
    <submittedName>
        <fullName evidence="1">Uncharacterized protein</fullName>
    </submittedName>
</protein>
<comment type="caution">
    <text evidence="1">The sequence shown here is derived from an EMBL/GenBank/DDBJ whole genome shotgun (WGS) entry which is preliminary data.</text>
</comment>
<sequence>MLRGVTDISGNPVYTIAENRVTPILPQHPENGGHDNPDTEVGIVIAVIGHSPTPPEGGTFRHRGVTQPHTIAMPIREAKTLSLIRRLLIRIQSSKW</sequence>
<proteinExistence type="predicted"/>
<reference evidence="1 2" key="1">
    <citation type="journal article" date="2019" name="Sci. Rep.">
        <title>Orb-weaving spider Araneus ventricosus genome elucidates the spidroin gene catalogue.</title>
        <authorList>
            <person name="Kono N."/>
            <person name="Nakamura H."/>
            <person name="Ohtoshi R."/>
            <person name="Moran D.A.P."/>
            <person name="Shinohara A."/>
            <person name="Yoshida Y."/>
            <person name="Fujiwara M."/>
            <person name="Mori M."/>
            <person name="Tomita M."/>
            <person name="Arakawa K."/>
        </authorList>
    </citation>
    <scope>NUCLEOTIDE SEQUENCE [LARGE SCALE GENOMIC DNA]</scope>
</reference>
<keyword evidence="2" id="KW-1185">Reference proteome</keyword>
<gene>
    <name evidence="1" type="ORF">AVEN_66493_1</name>
</gene>
<accession>A0A4Y2LGL3</accession>
<evidence type="ECO:0000313" key="1">
    <source>
        <dbReference type="EMBL" id="GBN12467.1"/>
    </source>
</evidence>
<name>A0A4Y2LGL3_ARAVE</name>
<dbReference type="AlphaFoldDB" id="A0A4Y2LGL3"/>